<accession>A0ABW4X5U1</accession>
<gene>
    <name evidence="1" type="ORF">ACFSHS_02640</name>
</gene>
<proteinExistence type="predicted"/>
<sequence>MNSNRLLDALRAADTGNAVPARSRCHTHLSREPLVITAYHLANEPGAPVGLLYGTDRDHPHVVAFGNPLNRDLRFAGLAEVARDVIGYLTRFGATTTRTYTPTRGPNAGQTRTTVLAVDTPQIVTPNTGTATWLGEVLGRSLRYLKPAEQNVDPLLPALGAYLTVFSQRSHDPLSHLLVVATQLLSEHWTTGQLSGETENLHALLGWIDPMAGESGRTSAAAVERGFLPVGPEPDAAFDPLLYPAIDAWRAGVAAGTDPVAASAQMREAIVTALLPGYQATFDALDVARALPPAAHTAARHDGDRQAWARLHGDVTGGTARFRRLLDALSGARLLQNNEKAVAEYARQTALDDRCVVDELIADGEATSGTVVAVDPSHRVGRRYRPRLQMQPDVGYLRAPGARLHVTGRARMTADVVAVDPATGIVTVELAGGMGNGQPAPSAVPAPGDLIELTPYGPEEFYPQTLPSALPWTHQLPAPVADPTAGAAGPAIPTPVDVDALPPAARPLATVTPLPTAD</sequence>
<name>A0ABW4X5U1_9ACTN</name>
<dbReference type="Proteomes" id="UP001597402">
    <property type="component" value="Unassembled WGS sequence"/>
</dbReference>
<organism evidence="1 2">
    <name type="scientific">Blastococcus deserti</name>
    <dbReference type="NCBI Taxonomy" id="2259033"/>
    <lineage>
        <taxon>Bacteria</taxon>
        <taxon>Bacillati</taxon>
        <taxon>Actinomycetota</taxon>
        <taxon>Actinomycetes</taxon>
        <taxon>Geodermatophilales</taxon>
        <taxon>Geodermatophilaceae</taxon>
        <taxon>Blastococcus</taxon>
    </lineage>
</organism>
<dbReference type="RefSeq" id="WP_376871362.1">
    <property type="nucleotide sequence ID" value="NZ_JBHUHP010000001.1"/>
</dbReference>
<evidence type="ECO:0000313" key="2">
    <source>
        <dbReference type="Proteomes" id="UP001597402"/>
    </source>
</evidence>
<keyword evidence="2" id="KW-1185">Reference proteome</keyword>
<comment type="caution">
    <text evidence="1">The sequence shown here is derived from an EMBL/GenBank/DDBJ whole genome shotgun (WGS) entry which is preliminary data.</text>
</comment>
<evidence type="ECO:0000313" key="1">
    <source>
        <dbReference type="EMBL" id="MFD2090462.1"/>
    </source>
</evidence>
<protein>
    <submittedName>
        <fullName evidence="1">Uncharacterized protein</fullName>
    </submittedName>
</protein>
<reference evidence="2" key="1">
    <citation type="journal article" date="2019" name="Int. J. Syst. Evol. Microbiol.">
        <title>The Global Catalogue of Microorganisms (GCM) 10K type strain sequencing project: providing services to taxonomists for standard genome sequencing and annotation.</title>
        <authorList>
            <consortium name="The Broad Institute Genomics Platform"/>
            <consortium name="The Broad Institute Genome Sequencing Center for Infectious Disease"/>
            <person name="Wu L."/>
            <person name="Ma J."/>
        </authorList>
    </citation>
    <scope>NUCLEOTIDE SEQUENCE [LARGE SCALE GENOMIC DNA]</scope>
    <source>
        <strain evidence="2">JCM 3338</strain>
    </source>
</reference>
<dbReference type="EMBL" id="JBHUHP010000001">
    <property type="protein sequence ID" value="MFD2090462.1"/>
    <property type="molecule type" value="Genomic_DNA"/>
</dbReference>